<sequence>MTKFKTKELEHCYHTILNNFPKLKVYNRQKLQERLKDIELPDILSNNHESFYQELNIFNCGTINITWNIEKLLQYEPNECDFEYHTVRELKTIIDFNAPQTREVFNEIKLGLKSQNKRDYIVLAMLPGFPKFLIIDGNHRVLEKINNLDYNFKCFMLADKRVLSFLEPNSRQFIETIYWLNTII</sequence>
<dbReference type="OrthoDB" id="3034646at2"/>
<dbReference type="AlphaFoldDB" id="A0A1G6B1X0"/>
<name>A0A1G6B1X0_EUBOX</name>
<evidence type="ECO:0000313" key="2">
    <source>
        <dbReference type="Proteomes" id="UP000199228"/>
    </source>
</evidence>
<keyword evidence="2" id="KW-1185">Reference proteome</keyword>
<proteinExistence type="predicted"/>
<reference evidence="1 2" key="1">
    <citation type="submission" date="2016-10" db="EMBL/GenBank/DDBJ databases">
        <authorList>
            <person name="de Groot N.N."/>
        </authorList>
    </citation>
    <scope>NUCLEOTIDE SEQUENCE [LARGE SCALE GENOMIC DNA]</scope>
    <source>
        <strain evidence="1 2">DSM 3217</strain>
    </source>
</reference>
<dbReference type="EMBL" id="FMXR01000008">
    <property type="protein sequence ID" value="SDB14555.1"/>
    <property type="molecule type" value="Genomic_DNA"/>
</dbReference>
<dbReference type="Proteomes" id="UP000199228">
    <property type="component" value="Unassembled WGS sequence"/>
</dbReference>
<organism evidence="1 2">
    <name type="scientific">Eubacterium oxidoreducens</name>
    <dbReference type="NCBI Taxonomy" id="1732"/>
    <lineage>
        <taxon>Bacteria</taxon>
        <taxon>Bacillati</taxon>
        <taxon>Bacillota</taxon>
        <taxon>Clostridia</taxon>
        <taxon>Eubacteriales</taxon>
        <taxon>Eubacteriaceae</taxon>
        <taxon>Eubacterium</taxon>
    </lineage>
</organism>
<evidence type="ECO:0000313" key="1">
    <source>
        <dbReference type="EMBL" id="SDB14555.1"/>
    </source>
</evidence>
<accession>A0A1G6B1X0</accession>
<dbReference type="RefSeq" id="WP_090172986.1">
    <property type="nucleotide sequence ID" value="NZ_FMXR01000008.1"/>
</dbReference>
<protein>
    <submittedName>
        <fullName evidence="1">Uncharacterized protein</fullName>
    </submittedName>
</protein>
<gene>
    <name evidence="1" type="ORF">SAMN02910417_01057</name>
</gene>